<reference evidence="1" key="1">
    <citation type="submission" date="2016-02" db="EMBL/GenBank/DDBJ databases">
        <title>WGS assembly of Manihot esculenta.</title>
        <authorList>
            <person name="Bredeson J.V."/>
            <person name="Prochnik S.E."/>
            <person name="Lyons J.B."/>
            <person name="Schmutz J."/>
            <person name="Grimwood J."/>
            <person name="Vrebalov J."/>
            <person name="Bart R.S."/>
            <person name="Amuge T."/>
            <person name="Ferguson M.E."/>
            <person name="Green R."/>
            <person name="Putnam N."/>
            <person name="Stites J."/>
            <person name="Rounsley S."/>
            <person name="Rokhsar D.S."/>
        </authorList>
    </citation>
    <scope>NUCLEOTIDE SEQUENCE [LARGE SCALE GENOMIC DNA]</scope>
    <source>
        <tissue evidence="1">Leaf</tissue>
    </source>
</reference>
<sequence length="76" mass="8515">MIDHSSANHTTLSISTSLSPQLYAKSWHTPSFTMLLACFLEELWPIATSKKNYLLNAPGHPMSECSKQIQAIHRAM</sequence>
<organism evidence="1">
    <name type="scientific">Manihot esculenta</name>
    <name type="common">Cassava</name>
    <name type="synonym">Jatropha manihot</name>
    <dbReference type="NCBI Taxonomy" id="3983"/>
    <lineage>
        <taxon>Eukaryota</taxon>
        <taxon>Viridiplantae</taxon>
        <taxon>Streptophyta</taxon>
        <taxon>Embryophyta</taxon>
        <taxon>Tracheophyta</taxon>
        <taxon>Spermatophyta</taxon>
        <taxon>Magnoliopsida</taxon>
        <taxon>eudicotyledons</taxon>
        <taxon>Gunneridae</taxon>
        <taxon>Pentapetalae</taxon>
        <taxon>rosids</taxon>
        <taxon>fabids</taxon>
        <taxon>Malpighiales</taxon>
        <taxon>Euphorbiaceae</taxon>
        <taxon>Crotonoideae</taxon>
        <taxon>Manihoteae</taxon>
        <taxon>Manihot</taxon>
    </lineage>
</organism>
<name>A0A2C9UCZ7_MANES</name>
<evidence type="ECO:0000313" key="1">
    <source>
        <dbReference type="EMBL" id="OAY27416.1"/>
    </source>
</evidence>
<proteinExistence type="predicted"/>
<accession>A0A2C9UCZ7</accession>
<protein>
    <submittedName>
        <fullName evidence="1">Uncharacterized protein</fullName>
    </submittedName>
</protein>
<dbReference type="AlphaFoldDB" id="A0A2C9UCZ7"/>
<dbReference type="EMBL" id="CM004402">
    <property type="protein sequence ID" value="OAY27416.1"/>
    <property type="molecule type" value="Genomic_DNA"/>
</dbReference>
<gene>
    <name evidence="1" type="ORF">MANES_16G124500</name>
</gene>